<dbReference type="EC" id="4.3.3.6" evidence="10"/>
<dbReference type="PANTHER" id="PTHR31559:SF0">
    <property type="entry name" value="PYRIDOXAL 5'-PHOSPHATE SYNTHASE SUBUNIT SNO1-RELATED"/>
    <property type="match status" value="1"/>
</dbReference>
<dbReference type="Gene3D" id="3.40.50.880">
    <property type="match status" value="1"/>
</dbReference>
<comment type="similarity">
    <text evidence="1 10">Belongs to the glutaminase PdxT/SNO family.</text>
</comment>
<evidence type="ECO:0000256" key="7">
    <source>
        <dbReference type="ARBA" id="ARBA00049534"/>
    </source>
</evidence>
<dbReference type="PROSITE" id="PS51130">
    <property type="entry name" value="PDXT_SNO_2"/>
    <property type="match status" value="1"/>
</dbReference>
<evidence type="ECO:0000256" key="3">
    <source>
        <dbReference type="ARBA" id="ARBA00022898"/>
    </source>
</evidence>
<evidence type="ECO:0000256" key="4">
    <source>
        <dbReference type="ARBA" id="ARBA00022962"/>
    </source>
</evidence>
<comment type="subunit">
    <text evidence="9 10">In the presence of PdxS, forms a dodecamer of heterodimers. Only shows activity in the heterodimer.</text>
</comment>
<keyword evidence="3 10" id="KW-0663">Pyridoxal phosphate</keyword>
<dbReference type="CDD" id="cd01749">
    <property type="entry name" value="GATase1_PB"/>
    <property type="match status" value="1"/>
</dbReference>
<evidence type="ECO:0000256" key="10">
    <source>
        <dbReference type="HAMAP-Rule" id="MF_01615"/>
    </source>
</evidence>
<dbReference type="FunFam" id="3.40.50.880:FF:000010">
    <property type="entry name" value="uncharacterized protein LOC100176842 isoform X2"/>
    <property type="match status" value="1"/>
</dbReference>
<dbReference type="Pfam" id="PF01174">
    <property type="entry name" value="SNO"/>
    <property type="match status" value="1"/>
</dbReference>
<evidence type="ECO:0000256" key="2">
    <source>
        <dbReference type="ARBA" id="ARBA00022801"/>
    </source>
</evidence>
<dbReference type="Proteomes" id="UP000007887">
    <property type="component" value="Chromosome"/>
</dbReference>
<dbReference type="GO" id="GO:0006543">
    <property type="term" value="P:L-glutamine catabolic process"/>
    <property type="evidence" value="ECO:0007669"/>
    <property type="project" value="UniProtKB-UniRule"/>
</dbReference>
<dbReference type="PATRIC" id="fig|927704.6.peg.92"/>
<sequence>MAEKIIGVLALQGAFQEHEQMLAKLGAKFREIRKPEDLTEDIAGVILPGGESTAQRKLLQETGLFQPLQQRIRGGLPVLATCAGLILLAQELSNDDAGTLGTLPVRVQRNAYGRQLGSFAYRGSFGDLPEVSMPFIRAPYIEKVLHPAVKVLSTCQGKITAVAYKKQLGMAFHPELTKDLRIHQQFVQML</sequence>
<feature type="binding site" evidence="10 12">
    <location>
        <position position="109"/>
    </location>
    <ligand>
        <name>L-glutamine</name>
        <dbReference type="ChEBI" id="CHEBI:58359"/>
    </ligand>
</feature>
<dbReference type="eggNOG" id="COG0311">
    <property type="taxonomic scope" value="Bacteria"/>
</dbReference>
<accession>I0GM11</accession>
<dbReference type="NCBIfam" id="TIGR03800">
    <property type="entry name" value="PLP_synth_Pdx2"/>
    <property type="match status" value="1"/>
</dbReference>
<dbReference type="GO" id="GO:0005829">
    <property type="term" value="C:cytosol"/>
    <property type="evidence" value="ECO:0007669"/>
    <property type="project" value="TreeGrafter"/>
</dbReference>
<name>I0GM11_SELRL</name>
<feature type="binding site" evidence="10 12">
    <location>
        <begin position="50"/>
        <end position="52"/>
    </location>
    <ligand>
        <name>L-glutamine</name>
        <dbReference type="ChEBI" id="CHEBI:58359"/>
    </ligand>
</feature>
<dbReference type="GO" id="GO:0016740">
    <property type="term" value="F:transferase activity"/>
    <property type="evidence" value="ECO:0007669"/>
    <property type="project" value="UniProtKB-KW"/>
</dbReference>
<dbReference type="UniPathway" id="UPA00245"/>
<dbReference type="PANTHER" id="PTHR31559">
    <property type="entry name" value="PYRIDOXAL 5'-PHOSPHATE SYNTHASE SUBUNIT SNO"/>
    <property type="match status" value="1"/>
</dbReference>
<evidence type="ECO:0000256" key="11">
    <source>
        <dbReference type="PIRSR" id="PIRSR005639-1"/>
    </source>
</evidence>
<dbReference type="HOGENOM" id="CLU_069674_2_0_9"/>
<keyword evidence="13" id="KW-0808">Transferase</keyword>
<keyword evidence="2 10" id="KW-0378">Hydrolase</keyword>
<evidence type="ECO:0000256" key="12">
    <source>
        <dbReference type="PIRSR" id="PIRSR005639-2"/>
    </source>
</evidence>
<feature type="binding site" evidence="10 12">
    <location>
        <begin position="136"/>
        <end position="137"/>
    </location>
    <ligand>
        <name>L-glutamine</name>
        <dbReference type="ChEBI" id="CHEBI:58359"/>
    </ligand>
</feature>
<dbReference type="InterPro" id="IPR021196">
    <property type="entry name" value="PdxT/SNO_CS"/>
</dbReference>
<reference evidence="13 14" key="1">
    <citation type="submission" date="2011-10" db="EMBL/GenBank/DDBJ databases">
        <title>Whole genome sequence of Selenomonas ruminantium subsp. lactilytica TAM6421.</title>
        <authorList>
            <person name="Oguchi A."/>
            <person name="Ankai A."/>
            <person name="Kaneko J."/>
            <person name="Yamada-Narita S."/>
            <person name="Fukui S."/>
            <person name="Takahashi M."/>
            <person name="Onodera T."/>
            <person name="Kojima S."/>
            <person name="Fushimi T."/>
            <person name="Abe N."/>
            <person name="Kamio Y."/>
            <person name="Yamazaki S."/>
            <person name="Fujita N."/>
        </authorList>
    </citation>
    <scope>NUCLEOTIDE SEQUENCE [LARGE SCALE GENOMIC DNA]</scope>
    <source>
        <strain evidence="14">NBRC 103574 / TAM6421</strain>
    </source>
</reference>
<dbReference type="InterPro" id="IPR002161">
    <property type="entry name" value="PdxT/SNO"/>
</dbReference>
<feature type="active site" description="Charge relay system" evidence="10 11">
    <location>
        <position position="173"/>
    </location>
</feature>
<evidence type="ECO:0000313" key="13">
    <source>
        <dbReference type="EMBL" id="BAL81798.1"/>
    </source>
</evidence>
<evidence type="ECO:0000256" key="8">
    <source>
        <dbReference type="ARBA" id="ARBA00054599"/>
    </source>
</evidence>
<evidence type="ECO:0000256" key="5">
    <source>
        <dbReference type="ARBA" id="ARBA00023239"/>
    </source>
</evidence>
<keyword evidence="4 10" id="KW-0315">Glutamine amidotransferase</keyword>
<dbReference type="GO" id="GO:0004359">
    <property type="term" value="F:glutaminase activity"/>
    <property type="evidence" value="ECO:0007669"/>
    <property type="project" value="UniProtKB-UniRule"/>
</dbReference>
<organism evidence="13 14">
    <name type="scientific">Selenomonas ruminantium subsp. lactilytica (strain NBRC 103574 / TAM6421)</name>
    <dbReference type="NCBI Taxonomy" id="927704"/>
    <lineage>
        <taxon>Bacteria</taxon>
        <taxon>Bacillati</taxon>
        <taxon>Bacillota</taxon>
        <taxon>Negativicutes</taxon>
        <taxon>Selenomonadales</taxon>
        <taxon>Selenomonadaceae</taxon>
        <taxon>Selenomonas</taxon>
    </lineage>
</organism>
<dbReference type="InterPro" id="IPR029062">
    <property type="entry name" value="Class_I_gatase-like"/>
</dbReference>
<comment type="function">
    <text evidence="8 10">Catalyzes the hydrolysis of glutamine to glutamate and ammonia as part of the biosynthesis of pyridoxal 5'-phosphate. The resulting ammonia molecule is channeled to the active site of PdxS.</text>
</comment>
<dbReference type="GO" id="GO:0042823">
    <property type="term" value="P:pyridoxal phosphate biosynthetic process"/>
    <property type="evidence" value="ECO:0007669"/>
    <property type="project" value="UniProtKB-UniRule"/>
</dbReference>
<dbReference type="PROSITE" id="PS01236">
    <property type="entry name" value="PDXT_SNO_1"/>
    <property type="match status" value="1"/>
</dbReference>
<dbReference type="GO" id="GO:0008614">
    <property type="term" value="P:pyridoxine metabolic process"/>
    <property type="evidence" value="ECO:0007669"/>
    <property type="project" value="TreeGrafter"/>
</dbReference>
<dbReference type="GO" id="GO:0036381">
    <property type="term" value="F:pyridoxal 5'-phosphate synthase (glutamine hydrolysing) activity"/>
    <property type="evidence" value="ECO:0007669"/>
    <property type="project" value="UniProtKB-UniRule"/>
</dbReference>
<comment type="catalytic activity">
    <reaction evidence="7 10">
        <text>L-glutamine + H2O = L-glutamate + NH4(+)</text>
        <dbReference type="Rhea" id="RHEA:15889"/>
        <dbReference type="ChEBI" id="CHEBI:15377"/>
        <dbReference type="ChEBI" id="CHEBI:28938"/>
        <dbReference type="ChEBI" id="CHEBI:29985"/>
        <dbReference type="ChEBI" id="CHEBI:58359"/>
        <dbReference type="EC" id="3.5.1.2"/>
    </reaction>
</comment>
<evidence type="ECO:0000256" key="6">
    <source>
        <dbReference type="ARBA" id="ARBA00047992"/>
    </source>
</evidence>
<dbReference type="MEROPS" id="C26.A32"/>
<dbReference type="EC" id="3.5.1.2" evidence="10"/>
<protein>
    <recommendedName>
        <fullName evidence="10">Pyridoxal 5'-phosphate synthase subunit PdxT</fullName>
        <ecNumber evidence="10">4.3.3.6</ecNumber>
    </recommendedName>
    <alternativeName>
        <fullName evidence="10">Pdx2</fullName>
    </alternativeName>
    <alternativeName>
        <fullName evidence="10">Pyridoxal 5'-phosphate synthase glutaminase subunit</fullName>
        <ecNumber evidence="10">3.5.1.2</ecNumber>
    </alternativeName>
</protein>
<dbReference type="KEGG" id="sri:SELR_00900"/>
<dbReference type="AlphaFoldDB" id="I0GM11"/>
<evidence type="ECO:0000256" key="9">
    <source>
        <dbReference type="ARBA" id="ARBA00064749"/>
    </source>
</evidence>
<evidence type="ECO:0000313" key="14">
    <source>
        <dbReference type="Proteomes" id="UP000007887"/>
    </source>
</evidence>
<dbReference type="SUPFAM" id="SSF52317">
    <property type="entry name" value="Class I glutamine amidotransferase-like"/>
    <property type="match status" value="1"/>
</dbReference>
<dbReference type="GO" id="GO:1903600">
    <property type="term" value="C:glutaminase complex"/>
    <property type="evidence" value="ECO:0007669"/>
    <property type="project" value="TreeGrafter"/>
</dbReference>
<dbReference type="RefSeq" id="WP_014423245.1">
    <property type="nucleotide sequence ID" value="NC_017068.1"/>
</dbReference>
<dbReference type="PROSITE" id="PS51273">
    <property type="entry name" value="GATASE_TYPE_1"/>
    <property type="match status" value="1"/>
</dbReference>
<keyword evidence="5 10" id="KW-0456">Lyase</keyword>
<gene>
    <name evidence="10 13" type="primary">pdxT</name>
    <name evidence="13" type="ordered locus">SELR_00900</name>
</gene>
<feature type="active site" description="Charge relay system" evidence="10 11">
    <location>
        <position position="175"/>
    </location>
</feature>
<comment type="catalytic activity">
    <reaction evidence="6 10">
        <text>aldehydo-D-ribose 5-phosphate + D-glyceraldehyde 3-phosphate + L-glutamine = pyridoxal 5'-phosphate + L-glutamate + phosphate + 3 H2O + H(+)</text>
        <dbReference type="Rhea" id="RHEA:31507"/>
        <dbReference type="ChEBI" id="CHEBI:15377"/>
        <dbReference type="ChEBI" id="CHEBI:15378"/>
        <dbReference type="ChEBI" id="CHEBI:29985"/>
        <dbReference type="ChEBI" id="CHEBI:43474"/>
        <dbReference type="ChEBI" id="CHEBI:58273"/>
        <dbReference type="ChEBI" id="CHEBI:58359"/>
        <dbReference type="ChEBI" id="CHEBI:59776"/>
        <dbReference type="ChEBI" id="CHEBI:597326"/>
        <dbReference type="EC" id="4.3.3.6"/>
    </reaction>
</comment>
<proteinExistence type="inferred from homology"/>
<feature type="active site" description="Nucleophile" evidence="10 11">
    <location>
        <position position="82"/>
    </location>
</feature>
<dbReference type="OrthoDB" id="9810320at2"/>
<dbReference type="PIRSF" id="PIRSF005639">
    <property type="entry name" value="Glut_amidoT_SNO"/>
    <property type="match status" value="1"/>
</dbReference>
<dbReference type="HAMAP" id="MF_01615">
    <property type="entry name" value="PdxT"/>
    <property type="match status" value="1"/>
</dbReference>
<evidence type="ECO:0000256" key="1">
    <source>
        <dbReference type="ARBA" id="ARBA00008345"/>
    </source>
</evidence>
<comment type="pathway">
    <text evidence="10">Cofactor biosynthesis; pyridoxal 5'-phosphate biosynthesis.</text>
</comment>
<dbReference type="EMBL" id="AP012292">
    <property type="protein sequence ID" value="BAL81798.1"/>
    <property type="molecule type" value="Genomic_DNA"/>
</dbReference>